<dbReference type="PANTHER" id="PTHR35147">
    <property type="entry name" value="CHEMORECEPTOR GLUTAMINE DEAMIDASE CHED-RELATED"/>
    <property type="match status" value="1"/>
</dbReference>
<evidence type="ECO:0000256" key="3">
    <source>
        <dbReference type="HAMAP-Rule" id="MF_01440"/>
    </source>
</evidence>
<proteinExistence type="inferred from homology"/>
<dbReference type="PANTHER" id="PTHR35147:SF1">
    <property type="entry name" value="CHEMORECEPTOR GLUTAMINE DEAMIDASE CHED-RELATED"/>
    <property type="match status" value="1"/>
</dbReference>
<protein>
    <recommendedName>
        <fullName evidence="3">Probable chemoreceptor glutamine deamidase CheD</fullName>
        <ecNumber evidence="3">3.5.1.44</ecNumber>
    </recommendedName>
</protein>
<reference evidence="4 5" key="1">
    <citation type="submission" date="2019-01" db="EMBL/GenBank/DDBJ databases">
        <title>Vagococcus silagei sp. nov. isolated from brewer's grain.</title>
        <authorList>
            <person name="Guu J.-R."/>
        </authorList>
    </citation>
    <scope>NUCLEOTIDE SEQUENCE [LARGE SCALE GENOMIC DNA]</scope>
    <source>
        <strain evidence="4 5">2B-2</strain>
    </source>
</reference>
<dbReference type="AlphaFoldDB" id="A0A4S3B2P0"/>
<comment type="similarity">
    <text evidence="3">Belongs to the CheD family.</text>
</comment>
<evidence type="ECO:0000313" key="5">
    <source>
        <dbReference type="Proteomes" id="UP000310506"/>
    </source>
</evidence>
<dbReference type="Gene3D" id="3.30.1330.200">
    <property type="match status" value="1"/>
</dbReference>
<evidence type="ECO:0000256" key="2">
    <source>
        <dbReference type="ARBA" id="ARBA00022801"/>
    </source>
</evidence>
<organism evidence="4 5">
    <name type="scientific">Vagococcus silagei</name>
    <dbReference type="NCBI Taxonomy" id="2508885"/>
    <lineage>
        <taxon>Bacteria</taxon>
        <taxon>Bacillati</taxon>
        <taxon>Bacillota</taxon>
        <taxon>Bacilli</taxon>
        <taxon>Lactobacillales</taxon>
        <taxon>Enterococcaceae</taxon>
        <taxon>Vagococcus</taxon>
    </lineage>
</organism>
<dbReference type="Proteomes" id="UP000310506">
    <property type="component" value="Unassembled WGS sequence"/>
</dbReference>
<dbReference type="InterPro" id="IPR038592">
    <property type="entry name" value="CheD-like_sf"/>
</dbReference>
<keyword evidence="5" id="KW-1185">Reference proteome</keyword>
<evidence type="ECO:0000313" key="4">
    <source>
        <dbReference type="EMBL" id="THB61321.1"/>
    </source>
</evidence>
<dbReference type="Pfam" id="PF03975">
    <property type="entry name" value="CheD"/>
    <property type="match status" value="1"/>
</dbReference>
<dbReference type="GO" id="GO:0050568">
    <property type="term" value="F:protein-glutamine glutaminase activity"/>
    <property type="evidence" value="ECO:0007669"/>
    <property type="project" value="UniProtKB-UniRule"/>
</dbReference>
<evidence type="ECO:0000256" key="1">
    <source>
        <dbReference type="ARBA" id="ARBA00022500"/>
    </source>
</evidence>
<comment type="catalytic activity">
    <reaction evidence="3">
        <text>L-glutaminyl-[protein] + H2O = L-glutamyl-[protein] + NH4(+)</text>
        <dbReference type="Rhea" id="RHEA:16441"/>
        <dbReference type="Rhea" id="RHEA-COMP:10207"/>
        <dbReference type="Rhea" id="RHEA-COMP:10208"/>
        <dbReference type="ChEBI" id="CHEBI:15377"/>
        <dbReference type="ChEBI" id="CHEBI:28938"/>
        <dbReference type="ChEBI" id="CHEBI:29973"/>
        <dbReference type="ChEBI" id="CHEBI:30011"/>
        <dbReference type="EC" id="3.5.1.44"/>
    </reaction>
</comment>
<dbReference type="CDD" id="cd16352">
    <property type="entry name" value="CheD"/>
    <property type="match status" value="1"/>
</dbReference>
<dbReference type="HAMAP" id="MF_01440">
    <property type="entry name" value="CheD"/>
    <property type="match status" value="1"/>
</dbReference>
<comment type="caution">
    <text evidence="4">The sequence shown here is derived from an EMBL/GenBank/DDBJ whole genome shotgun (WGS) entry which is preliminary data.</text>
</comment>
<dbReference type="OrthoDB" id="9807202at2"/>
<gene>
    <name evidence="3" type="primary">cheD</name>
    <name evidence="4" type="ORF">ESZ54_06115</name>
</gene>
<keyword evidence="2 3" id="KW-0378">Hydrolase</keyword>
<accession>A0A4S3B2P0</accession>
<dbReference type="EMBL" id="SDGV01000014">
    <property type="protein sequence ID" value="THB61321.1"/>
    <property type="molecule type" value="Genomic_DNA"/>
</dbReference>
<dbReference type="RefSeq" id="WP_136136784.1">
    <property type="nucleotide sequence ID" value="NZ_SDGV01000014.1"/>
</dbReference>
<name>A0A4S3B2P0_9ENTE</name>
<dbReference type="PROSITE" id="PS51257">
    <property type="entry name" value="PROKAR_LIPOPROTEIN"/>
    <property type="match status" value="1"/>
</dbReference>
<dbReference type="EC" id="3.5.1.44" evidence="3"/>
<comment type="function">
    <text evidence="3">Probably deamidates glutamine residues to glutamate on methyl-accepting chemotaxis receptors (MCPs), playing an important role in chemotaxis.</text>
</comment>
<sequence length="162" mass="17751">MCSEIKVGIADFKITESPNVIQTLGLGSCVAVFVYDKAKKVGGLSHIMLPDSTMFQHRAEIKASKFADLAIKDMVNEMMTKYGCTKLVAKIAGGANMFSFNQSSQTKNIGERNVVAVEQELKKLRIPILARNTGGTTGRSFFANLENLEVKVKIVNSDIIYL</sequence>
<dbReference type="SUPFAM" id="SSF64438">
    <property type="entry name" value="CNF1/YfiH-like putative cysteine hydrolases"/>
    <property type="match status" value="1"/>
</dbReference>
<keyword evidence="1 3" id="KW-0145">Chemotaxis</keyword>
<dbReference type="InterPro" id="IPR011324">
    <property type="entry name" value="Cytotoxic_necrot_fac-like_cat"/>
</dbReference>
<dbReference type="InterPro" id="IPR005659">
    <property type="entry name" value="Chemorcpt_Glu_NH3ase_CheD"/>
</dbReference>
<dbReference type="GO" id="GO:0006935">
    <property type="term" value="P:chemotaxis"/>
    <property type="evidence" value="ECO:0007669"/>
    <property type="project" value="UniProtKB-UniRule"/>
</dbReference>